<dbReference type="InterPro" id="IPR002937">
    <property type="entry name" value="Amino_oxidase"/>
</dbReference>
<accession>A0A5N0TK93</accession>
<dbReference type="Proteomes" id="UP000326838">
    <property type="component" value="Unassembled WGS sequence"/>
</dbReference>
<evidence type="ECO:0000256" key="4">
    <source>
        <dbReference type="RuleBase" id="RU362075"/>
    </source>
</evidence>
<evidence type="ECO:0000313" key="7">
    <source>
        <dbReference type="EMBL" id="KAA9134804.1"/>
    </source>
</evidence>
<keyword evidence="3 4" id="KW-0560">Oxidoreductase</keyword>
<dbReference type="RefSeq" id="WP_150892160.1">
    <property type="nucleotide sequence ID" value="NZ_VYUY01000006.1"/>
</dbReference>
<dbReference type="PANTHER" id="PTHR43734">
    <property type="entry name" value="PHYTOENE DESATURASE"/>
    <property type="match status" value="1"/>
</dbReference>
<organism evidence="7 8">
    <name type="scientific">Microbacterium caowuchunii</name>
    <dbReference type="NCBI Taxonomy" id="2614638"/>
    <lineage>
        <taxon>Bacteria</taxon>
        <taxon>Bacillati</taxon>
        <taxon>Actinomycetota</taxon>
        <taxon>Actinomycetes</taxon>
        <taxon>Micrococcales</taxon>
        <taxon>Microbacteriaceae</taxon>
        <taxon>Microbacterium</taxon>
    </lineage>
</organism>
<comment type="pathway">
    <text evidence="1 4">Carotenoid biosynthesis.</text>
</comment>
<dbReference type="GO" id="GO:0016117">
    <property type="term" value="P:carotenoid biosynthetic process"/>
    <property type="evidence" value="ECO:0007669"/>
    <property type="project" value="UniProtKB-KW"/>
</dbReference>
<dbReference type="AlphaFoldDB" id="A0A5N0TK93"/>
<dbReference type="PANTHER" id="PTHR43734:SF1">
    <property type="entry name" value="PHYTOENE DESATURASE"/>
    <property type="match status" value="1"/>
</dbReference>
<feature type="domain" description="Amine oxidase" evidence="6">
    <location>
        <begin position="15"/>
        <end position="500"/>
    </location>
</feature>
<keyword evidence="2 4" id="KW-0125">Carotenoid biosynthesis</keyword>
<dbReference type="NCBIfam" id="TIGR02734">
    <property type="entry name" value="crtI_fam"/>
    <property type="match status" value="1"/>
</dbReference>
<evidence type="ECO:0000259" key="6">
    <source>
        <dbReference type="Pfam" id="PF01593"/>
    </source>
</evidence>
<feature type="region of interest" description="Disordered" evidence="5">
    <location>
        <begin position="512"/>
        <end position="531"/>
    </location>
</feature>
<sequence length="531" mass="57416">MTRHGRTSLVIGGGIAGLSTAALLAEEGYEVVLLEGRPEVGGRAGSWERDGFRFDTGPSWYLMPEVFDHFFRLLGTTSEAELDLVPLTPAYRVYSEPEPVGPGGALDVVSGRESAMALFESIEPGAGARLETYLDSAGDAYDLAVSRFLYDSYESLAGLRDPAVLRRIGRLASLLTVPLASRIEKRFTDTRLRQILGYAGVFLGGSPYDLPSLYHLMSHLDLDDGVRYPRGGFTALIAAIERLARERGVRVETDAEVDRIEVTSGRATGAVTTDGRHFTADLVVSTADLHHTETRLLPEASQTYPEKWWRRKTPSYGALLVLLGVRGELPQLAHHTLLFTEDWRANFADIFGPDARIPDPASLYVCRPSATDDTVAPEGHENLFVLVPIPAKPGLGRGGTDGTGDDTIERAADAAIAQIASWCGIPDLQERIVVRRTIAPGDFASDLHVWRGNALGLAHTLGQSALFRPRNASAKVEGLYYAGSSVLPGIGLPMCLISAELVLKRLRGDRSAGPLPEPLPRERSAPQTGTA</sequence>
<keyword evidence="8" id="KW-1185">Reference proteome</keyword>
<comment type="caution">
    <text evidence="7">The sequence shown here is derived from an EMBL/GenBank/DDBJ whole genome shotgun (WGS) entry which is preliminary data.</text>
</comment>
<dbReference type="InterPro" id="IPR014105">
    <property type="entry name" value="Carotenoid/retinoid_OxRdtase"/>
</dbReference>
<dbReference type="EMBL" id="VYUY01000006">
    <property type="protein sequence ID" value="KAA9134804.1"/>
    <property type="molecule type" value="Genomic_DNA"/>
</dbReference>
<evidence type="ECO:0000256" key="3">
    <source>
        <dbReference type="ARBA" id="ARBA00023002"/>
    </source>
</evidence>
<protein>
    <submittedName>
        <fullName evidence="7">Phytoene desaturase</fullName>
    </submittedName>
</protein>
<dbReference type="GO" id="GO:0016491">
    <property type="term" value="F:oxidoreductase activity"/>
    <property type="evidence" value="ECO:0007669"/>
    <property type="project" value="UniProtKB-KW"/>
</dbReference>
<dbReference type="SUPFAM" id="SSF51905">
    <property type="entry name" value="FAD/NAD(P)-binding domain"/>
    <property type="match status" value="1"/>
</dbReference>
<dbReference type="InterPro" id="IPR036188">
    <property type="entry name" value="FAD/NAD-bd_sf"/>
</dbReference>
<proteinExistence type="inferred from homology"/>
<evidence type="ECO:0000256" key="5">
    <source>
        <dbReference type="SAM" id="MobiDB-lite"/>
    </source>
</evidence>
<evidence type="ECO:0000313" key="8">
    <source>
        <dbReference type="Proteomes" id="UP000326838"/>
    </source>
</evidence>
<evidence type="ECO:0000256" key="1">
    <source>
        <dbReference type="ARBA" id="ARBA00004829"/>
    </source>
</evidence>
<evidence type="ECO:0000256" key="2">
    <source>
        <dbReference type="ARBA" id="ARBA00022746"/>
    </source>
</evidence>
<dbReference type="Gene3D" id="3.50.50.60">
    <property type="entry name" value="FAD/NAD(P)-binding domain"/>
    <property type="match status" value="2"/>
</dbReference>
<comment type="similarity">
    <text evidence="4">Belongs to the carotenoid/retinoid oxidoreductase family.</text>
</comment>
<name>A0A5N0TK93_9MICO</name>
<dbReference type="Pfam" id="PF01593">
    <property type="entry name" value="Amino_oxidase"/>
    <property type="match status" value="1"/>
</dbReference>
<reference evidence="8" key="1">
    <citation type="submission" date="2019-09" db="EMBL/GenBank/DDBJ databases">
        <title>Mumia zhuanghuii sp. nov. isolated from the intestinal contents of plateau pika (Ochotona curzoniae) in the Qinghai-Tibet plateau of China.</title>
        <authorList>
            <person name="Tian Z."/>
        </authorList>
    </citation>
    <scope>NUCLEOTIDE SEQUENCE [LARGE SCALE GENOMIC DNA]</scope>
    <source>
        <strain evidence="8">L-033</strain>
    </source>
</reference>
<gene>
    <name evidence="7" type="primary">crtI</name>
    <name evidence="7" type="ORF">F6B40_03630</name>
</gene>